<dbReference type="Proteomes" id="UP000429980">
    <property type="component" value="Unassembled WGS sequence"/>
</dbReference>
<keyword evidence="2" id="KW-1185">Reference proteome</keyword>
<evidence type="ECO:0000313" key="2">
    <source>
        <dbReference type="Proteomes" id="UP000429980"/>
    </source>
</evidence>
<proteinExistence type="predicted"/>
<name>A0ABY3FUV4_9BACI</name>
<organism evidence="1 2">
    <name type="scientific">Bacillus paralicheniformis</name>
    <dbReference type="NCBI Taxonomy" id="1648923"/>
    <lineage>
        <taxon>Bacteria</taxon>
        <taxon>Bacillati</taxon>
        <taxon>Bacillota</taxon>
        <taxon>Bacilli</taxon>
        <taxon>Bacillales</taxon>
        <taxon>Bacillaceae</taxon>
        <taxon>Bacillus</taxon>
    </lineage>
</organism>
<sequence length="39" mass="4260">MACEGLQSFTPFVKLKKDGKVDAVFFMLSPASLRGAVNR</sequence>
<protein>
    <submittedName>
        <fullName evidence="1">Uncharacterized protein</fullName>
    </submittedName>
</protein>
<evidence type="ECO:0000313" key="1">
    <source>
        <dbReference type="EMBL" id="TWL36840.1"/>
    </source>
</evidence>
<reference evidence="1 2" key="1">
    <citation type="submission" date="2019-06" db="EMBL/GenBank/DDBJ databases">
        <title>Genome sequence analysis of &gt;100 Bacillus licheniformis strains suggests intrinsic resistance to this species.</title>
        <authorList>
            <person name="Wels M."/>
            <person name="Siezen R.J."/>
            <person name="Johansen E."/>
            <person name="Stuer-Lauridsen B."/>
            <person name="Bjerre K."/>
            <person name="Nielsen B.K.K."/>
        </authorList>
    </citation>
    <scope>NUCLEOTIDE SEQUENCE [LARGE SCALE GENOMIC DNA]</scope>
    <source>
        <strain evidence="1 2">BAC-15381</strain>
    </source>
</reference>
<gene>
    <name evidence="1" type="ORF">CHCC15381_4310</name>
</gene>
<comment type="caution">
    <text evidence="1">The sequence shown here is derived from an EMBL/GenBank/DDBJ whole genome shotgun (WGS) entry which is preliminary data.</text>
</comment>
<accession>A0ABY3FUV4</accession>
<dbReference type="EMBL" id="NILF01000047">
    <property type="protein sequence ID" value="TWL36840.1"/>
    <property type="molecule type" value="Genomic_DNA"/>
</dbReference>